<organism evidence="4 5">
    <name type="scientific">Dreissena polymorpha</name>
    <name type="common">Zebra mussel</name>
    <name type="synonym">Mytilus polymorpha</name>
    <dbReference type="NCBI Taxonomy" id="45954"/>
    <lineage>
        <taxon>Eukaryota</taxon>
        <taxon>Metazoa</taxon>
        <taxon>Spiralia</taxon>
        <taxon>Lophotrochozoa</taxon>
        <taxon>Mollusca</taxon>
        <taxon>Bivalvia</taxon>
        <taxon>Autobranchia</taxon>
        <taxon>Heteroconchia</taxon>
        <taxon>Euheterodonta</taxon>
        <taxon>Imparidentia</taxon>
        <taxon>Neoheterodontei</taxon>
        <taxon>Myida</taxon>
        <taxon>Dreissenoidea</taxon>
        <taxon>Dreissenidae</taxon>
        <taxon>Dreissena</taxon>
    </lineage>
</organism>
<dbReference type="PROSITE" id="PS51059">
    <property type="entry name" value="PARP_CATALYTIC"/>
    <property type="match status" value="1"/>
</dbReference>
<dbReference type="Pfam" id="PF00644">
    <property type="entry name" value="PARP"/>
    <property type="match status" value="1"/>
</dbReference>
<keyword evidence="2" id="KW-0812">Transmembrane</keyword>
<dbReference type="GO" id="GO:0005634">
    <property type="term" value="C:nucleus"/>
    <property type="evidence" value="ECO:0007669"/>
    <property type="project" value="TreeGrafter"/>
</dbReference>
<dbReference type="InterPro" id="IPR012317">
    <property type="entry name" value="Poly(ADP-ribose)pol_cat_dom"/>
</dbReference>
<keyword evidence="5" id="KW-1185">Reference proteome</keyword>
<dbReference type="PANTHER" id="PTHR45740:SF2">
    <property type="entry name" value="POLY [ADP-RIBOSE] POLYMERASE"/>
    <property type="match status" value="1"/>
</dbReference>
<keyword evidence="1" id="KW-0808">Transferase</keyword>
<dbReference type="GO" id="GO:1990404">
    <property type="term" value="F:NAD+-protein mono-ADP-ribosyltransferase activity"/>
    <property type="evidence" value="ECO:0007669"/>
    <property type="project" value="TreeGrafter"/>
</dbReference>
<evidence type="ECO:0000259" key="3">
    <source>
        <dbReference type="PROSITE" id="PS51059"/>
    </source>
</evidence>
<keyword evidence="1" id="KW-0520">NAD</keyword>
<feature type="transmembrane region" description="Helical" evidence="2">
    <location>
        <begin position="81"/>
        <end position="99"/>
    </location>
</feature>
<feature type="transmembrane region" description="Helical" evidence="2">
    <location>
        <begin position="150"/>
        <end position="173"/>
    </location>
</feature>
<keyword evidence="2" id="KW-0472">Membrane</keyword>
<dbReference type="GO" id="GO:0003950">
    <property type="term" value="F:NAD+ poly-ADP-ribosyltransferase activity"/>
    <property type="evidence" value="ECO:0007669"/>
    <property type="project" value="UniProtKB-UniRule"/>
</dbReference>
<dbReference type="Gene3D" id="3.90.228.10">
    <property type="match status" value="1"/>
</dbReference>
<comment type="caution">
    <text evidence="4">The sequence shown here is derived from an EMBL/GenBank/DDBJ whole genome shotgun (WGS) entry which is preliminary data.</text>
</comment>
<dbReference type="AlphaFoldDB" id="A0A9D4S9R3"/>
<evidence type="ECO:0000256" key="2">
    <source>
        <dbReference type="SAM" id="Phobius"/>
    </source>
</evidence>
<gene>
    <name evidence="4" type="ORF">DPMN_021185</name>
</gene>
<sequence length="454" mass="51577">MKKMCLFGCVFILIFIYLFLTIGKHINRGNCWGESFDNGSYKCATFNSSIKTCDMQFRDNCSETLIMEYSSVMSYIQWNNVMQQALIAVGSLIGCAACLKFDGREHFGVIVACFMLFTEAVPFSNYVLILTLVGPANGFMAASTTTSFRVFASIEGLLTGLNLALVIASAVTYRRSQTNLVQPQLALIRVEYGKTVRKESDRGKMPTTVEIENIYSSNKTDLRDELSWVLHQLWIQHAHLIGKGKDAKGLAHRYIDIQSIRPVKNHYALWRYSCRRQRIFDFAASVGGHLKNLQNYKNECGWVCKTHVVDTDTVLRENSTLVKEKLSNNVDKSINEYYLFHGTRSLNADSIAKNGFNVKKCRSAMLGRGIYFTDSLVKADQYTHPVAPNHSDIPSTSIQPPCKECMTTVCKKKMSDNPHPRFDSVVYTGGLYKEFVVYDNWQAYPEFIIFYKRL</sequence>
<protein>
    <recommendedName>
        <fullName evidence="1">Poly [ADP-ribose] polymerase</fullName>
        <shortName evidence="1">PARP</shortName>
        <ecNumber evidence="1">2.4.2.-</ecNumber>
    </recommendedName>
</protein>
<accession>A0A9D4S9R3</accession>
<feature type="transmembrane region" description="Helical" evidence="2">
    <location>
        <begin position="106"/>
        <end position="130"/>
    </location>
</feature>
<keyword evidence="1" id="KW-0328">Glycosyltransferase</keyword>
<dbReference type="EC" id="2.4.2.-" evidence="1"/>
<name>A0A9D4S9R3_DREPO</name>
<keyword evidence="2" id="KW-1133">Transmembrane helix</keyword>
<evidence type="ECO:0000313" key="4">
    <source>
        <dbReference type="EMBL" id="KAH3897001.1"/>
    </source>
</evidence>
<evidence type="ECO:0000256" key="1">
    <source>
        <dbReference type="RuleBase" id="RU362114"/>
    </source>
</evidence>
<reference evidence="4" key="1">
    <citation type="journal article" date="2019" name="bioRxiv">
        <title>The Genome of the Zebra Mussel, Dreissena polymorpha: A Resource for Invasive Species Research.</title>
        <authorList>
            <person name="McCartney M.A."/>
            <person name="Auch B."/>
            <person name="Kono T."/>
            <person name="Mallez S."/>
            <person name="Zhang Y."/>
            <person name="Obille A."/>
            <person name="Becker A."/>
            <person name="Abrahante J.E."/>
            <person name="Garbe J."/>
            <person name="Badalamenti J.P."/>
            <person name="Herman A."/>
            <person name="Mangelson H."/>
            <person name="Liachko I."/>
            <person name="Sullivan S."/>
            <person name="Sone E.D."/>
            <person name="Koren S."/>
            <person name="Silverstein K.A.T."/>
            <person name="Beckman K.B."/>
            <person name="Gohl D.M."/>
        </authorList>
    </citation>
    <scope>NUCLEOTIDE SEQUENCE</scope>
    <source>
        <strain evidence="4">Duluth1</strain>
        <tissue evidence="4">Whole animal</tissue>
    </source>
</reference>
<feature type="domain" description="PARP catalytic" evidence="3">
    <location>
        <begin position="261"/>
        <end position="454"/>
    </location>
</feature>
<proteinExistence type="predicted"/>
<dbReference type="InterPro" id="IPR051712">
    <property type="entry name" value="ARTD-AVP"/>
</dbReference>
<dbReference type="Proteomes" id="UP000828390">
    <property type="component" value="Unassembled WGS sequence"/>
</dbReference>
<evidence type="ECO:0000313" key="5">
    <source>
        <dbReference type="Proteomes" id="UP000828390"/>
    </source>
</evidence>
<reference evidence="4" key="2">
    <citation type="submission" date="2020-11" db="EMBL/GenBank/DDBJ databases">
        <authorList>
            <person name="McCartney M.A."/>
            <person name="Auch B."/>
            <person name="Kono T."/>
            <person name="Mallez S."/>
            <person name="Becker A."/>
            <person name="Gohl D.M."/>
            <person name="Silverstein K.A.T."/>
            <person name="Koren S."/>
            <person name="Bechman K.B."/>
            <person name="Herman A."/>
            <person name="Abrahante J.E."/>
            <person name="Garbe J."/>
        </authorList>
    </citation>
    <scope>NUCLEOTIDE SEQUENCE</scope>
    <source>
        <strain evidence="4">Duluth1</strain>
        <tissue evidence="4">Whole animal</tissue>
    </source>
</reference>
<dbReference type="EMBL" id="JAIWYP010000001">
    <property type="protein sequence ID" value="KAH3897001.1"/>
    <property type="molecule type" value="Genomic_DNA"/>
</dbReference>
<dbReference type="SUPFAM" id="SSF56399">
    <property type="entry name" value="ADP-ribosylation"/>
    <property type="match status" value="1"/>
</dbReference>
<dbReference type="PANTHER" id="PTHR45740">
    <property type="entry name" value="POLY [ADP-RIBOSE] POLYMERASE"/>
    <property type="match status" value="1"/>
</dbReference>